<dbReference type="EMBL" id="JAFHDT010000023">
    <property type="protein sequence ID" value="KAI7792642.1"/>
    <property type="molecule type" value="Genomic_DNA"/>
</dbReference>
<evidence type="ECO:0000256" key="1">
    <source>
        <dbReference type="ARBA" id="ARBA00022514"/>
    </source>
</evidence>
<protein>
    <recommendedName>
        <fullName evidence="3">Chemokine interleukin-8-like domain-containing protein</fullName>
    </recommendedName>
</protein>
<keyword evidence="2" id="KW-1133">Transmembrane helix</keyword>
<organism evidence="4 5">
    <name type="scientific">Triplophysa rosa</name>
    <name type="common">Cave loach</name>
    <dbReference type="NCBI Taxonomy" id="992332"/>
    <lineage>
        <taxon>Eukaryota</taxon>
        <taxon>Metazoa</taxon>
        <taxon>Chordata</taxon>
        <taxon>Craniata</taxon>
        <taxon>Vertebrata</taxon>
        <taxon>Euteleostomi</taxon>
        <taxon>Actinopterygii</taxon>
        <taxon>Neopterygii</taxon>
        <taxon>Teleostei</taxon>
        <taxon>Ostariophysi</taxon>
        <taxon>Cypriniformes</taxon>
        <taxon>Nemacheilidae</taxon>
        <taxon>Triplophysa</taxon>
    </lineage>
</organism>
<name>A0A9W7T8E8_TRIRA</name>
<keyword evidence="2" id="KW-0812">Transmembrane</keyword>
<evidence type="ECO:0000313" key="5">
    <source>
        <dbReference type="Proteomes" id="UP001059041"/>
    </source>
</evidence>
<dbReference type="InterPro" id="IPR001811">
    <property type="entry name" value="Chemokine_IL8-like_dom"/>
</dbReference>
<evidence type="ECO:0000256" key="2">
    <source>
        <dbReference type="SAM" id="Phobius"/>
    </source>
</evidence>
<dbReference type="GO" id="GO:0005615">
    <property type="term" value="C:extracellular space"/>
    <property type="evidence" value="ECO:0007669"/>
    <property type="project" value="UniProtKB-KW"/>
</dbReference>
<keyword evidence="5" id="KW-1185">Reference proteome</keyword>
<dbReference type="GO" id="GO:0006955">
    <property type="term" value="P:immune response"/>
    <property type="evidence" value="ECO:0007669"/>
    <property type="project" value="InterPro"/>
</dbReference>
<dbReference type="InterPro" id="IPR036048">
    <property type="entry name" value="Interleukin_8-like_sf"/>
</dbReference>
<evidence type="ECO:0000313" key="4">
    <source>
        <dbReference type="EMBL" id="KAI7792642.1"/>
    </source>
</evidence>
<feature type="domain" description="Chemokine interleukin-8-like" evidence="3">
    <location>
        <begin position="37"/>
        <end position="83"/>
    </location>
</feature>
<gene>
    <name evidence="4" type="ORF">IRJ41_019025</name>
</gene>
<dbReference type="Proteomes" id="UP001059041">
    <property type="component" value="Linkage Group LG23"/>
</dbReference>
<dbReference type="Gene3D" id="2.40.50.40">
    <property type="match status" value="1"/>
</dbReference>
<proteinExistence type="predicted"/>
<comment type="caution">
    <text evidence="4">The sequence shown here is derived from an EMBL/GenBank/DDBJ whole genome shotgun (WGS) entry which is preliminary data.</text>
</comment>
<dbReference type="SUPFAM" id="SSF54117">
    <property type="entry name" value="Interleukin 8-like chemokines"/>
    <property type="match status" value="1"/>
</dbReference>
<sequence>MEKQQILIRTLAVIVVIASVIPTMLMTVYFLLAQKLSDCCTNVSRNIVNDSIIGYRLQNQSLPCIKAVIFETNGGSDCVKPRSWAKKTFPKFLKISTTTSLAPPTDRDRASKQ</sequence>
<feature type="transmembrane region" description="Helical" evidence="2">
    <location>
        <begin position="12"/>
        <end position="32"/>
    </location>
</feature>
<keyword evidence="2" id="KW-0472">Membrane</keyword>
<dbReference type="AlphaFoldDB" id="A0A9W7T8E8"/>
<dbReference type="GO" id="GO:0008009">
    <property type="term" value="F:chemokine activity"/>
    <property type="evidence" value="ECO:0007669"/>
    <property type="project" value="InterPro"/>
</dbReference>
<accession>A0A9W7T8E8</accession>
<dbReference type="Pfam" id="PF00048">
    <property type="entry name" value="IL8"/>
    <property type="match status" value="1"/>
</dbReference>
<evidence type="ECO:0000259" key="3">
    <source>
        <dbReference type="Pfam" id="PF00048"/>
    </source>
</evidence>
<keyword evidence="1" id="KW-0202">Cytokine</keyword>
<reference evidence="4" key="1">
    <citation type="submission" date="2021-02" db="EMBL/GenBank/DDBJ databases">
        <title>Comparative genomics reveals that relaxation of natural selection precedes convergent phenotypic evolution of cavefish.</title>
        <authorList>
            <person name="Peng Z."/>
        </authorList>
    </citation>
    <scope>NUCLEOTIDE SEQUENCE</scope>
    <source>
        <tissue evidence="4">Muscle</tissue>
    </source>
</reference>